<sequence>MTSYSSSTPLPQTIGKPATRALHAHSIYTLEELCMKSLEEVKAYHGVGPKAIKILSVALHTHQLAFRVD</sequence>
<dbReference type="Gene3D" id="1.10.150.20">
    <property type="entry name" value="5' to 3' exonuclease, C-terminal subdomain"/>
    <property type="match status" value="1"/>
</dbReference>
<proteinExistence type="predicted"/>
<evidence type="ECO:0000313" key="2">
    <source>
        <dbReference type="Proteomes" id="UP001595733"/>
    </source>
</evidence>
<dbReference type="Proteomes" id="UP001595733">
    <property type="component" value="Unassembled WGS sequence"/>
</dbReference>
<dbReference type="RefSeq" id="WP_378139904.1">
    <property type="nucleotide sequence ID" value="NZ_JBHSEF010000009.1"/>
</dbReference>
<name>A0ABV8URQ3_9BACL</name>
<evidence type="ECO:0008006" key="3">
    <source>
        <dbReference type="Google" id="ProtNLM"/>
    </source>
</evidence>
<evidence type="ECO:0000313" key="1">
    <source>
        <dbReference type="EMBL" id="MFC4353977.1"/>
    </source>
</evidence>
<organism evidence="1 2">
    <name type="scientific">Chryseomicrobium palamuruense</name>
    <dbReference type="NCBI Taxonomy" id="682973"/>
    <lineage>
        <taxon>Bacteria</taxon>
        <taxon>Bacillati</taxon>
        <taxon>Bacillota</taxon>
        <taxon>Bacilli</taxon>
        <taxon>Bacillales</taxon>
        <taxon>Caryophanaceae</taxon>
        <taxon>Chryseomicrobium</taxon>
    </lineage>
</organism>
<gene>
    <name evidence="1" type="ORF">ACFO0S_02705</name>
</gene>
<keyword evidence="2" id="KW-1185">Reference proteome</keyword>
<comment type="caution">
    <text evidence="1">The sequence shown here is derived from an EMBL/GenBank/DDBJ whole genome shotgun (WGS) entry which is preliminary data.</text>
</comment>
<reference evidence="2" key="1">
    <citation type="journal article" date="2019" name="Int. J. Syst. Evol. Microbiol.">
        <title>The Global Catalogue of Microorganisms (GCM) 10K type strain sequencing project: providing services to taxonomists for standard genome sequencing and annotation.</title>
        <authorList>
            <consortium name="The Broad Institute Genomics Platform"/>
            <consortium name="The Broad Institute Genome Sequencing Center for Infectious Disease"/>
            <person name="Wu L."/>
            <person name="Ma J."/>
        </authorList>
    </citation>
    <scope>NUCLEOTIDE SEQUENCE [LARGE SCALE GENOMIC DNA]</scope>
    <source>
        <strain evidence="2">CCUG 50353</strain>
    </source>
</reference>
<dbReference type="SUPFAM" id="SSF47789">
    <property type="entry name" value="C-terminal domain of RNA polymerase alpha subunit"/>
    <property type="match status" value="1"/>
</dbReference>
<dbReference type="EMBL" id="JBHSEF010000009">
    <property type="protein sequence ID" value="MFC4353977.1"/>
    <property type="molecule type" value="Genomic_DNA"/>
</dbReference>
<protein>
    <recommendedName>
        <fullName evidence="3">DNA-binding protein</fullName>
    </recommendedName>
</protein>
<accession>A0ABV8URQ3</accession>